<proteinExistence type="predicted"/>
<reference evidence="2 3" key="1">
    <citation type="submission" date="2018-02" db="EMBL/GenBank/DDBJ databases">
        <title>Genomic Encyclopedia of Archaeal and Bacterial Type Strains, Phase II (KMG-II): from individual species to whole genera.</title>
        <authorList>
            <person name="Goeker M."/>
        </authorList>
    </citation>
    <scope>NUCLEOTIDE SEQUENCE [LARGE SCALE GENOMIC DNA]</scope>
    <source>
        <strain evidence="2 3">YU 961-1</strain>
    </source>
</reference>
<protein>
    <submittedName>
        <fullName evidence="2">Putative stress-induced transcription regulator</fullName>
    </submittedName>
</protein>
<dbReference type="RefSeq" id="WP_104479125.1">
    <property type="nucleotide sequence ID" value="NZ_CP154825.1"/>
</dbReference>
<dbReference type="InterPro" id="IPR023286">
    <property type="entry name" value="ABATE_dom_sf"/>
</dbReference>
<comment type="caution">
    <text evidence="2">The sequence shown here is derived from an EMBL/GenBank/DDBJ whole genome shotgun (WGS) entry which is preliminary data.</text>
</comment>
<keyword evidence="3" id="KW-1185">Reference proteome</keyword>
<dbReference type="PANTHER" id="PTHR35525">
    <property type="entry name" value="BLL6575 PROTEIN"/>
    <property type="match status" value="1"/>
</dbReference>
<sequence>MRVLTTPSGVRYKFEPGAFSLELLLTGGPAPYDHYEVLHRPEDLVDWLADSMLADLAPLVDLRIRQPELARIKHLRDILWLVVPAMTRAQRLEPAQLAVINDSAAQVPRPAVNPVTGERRWVGPVTGAEILGAAARDAIDLLTTDRRERVRECAADDCTLLFLDTSRPGTRRWCSMQRCGNRHKVGNYRAGASIPG</sequence>
<gene>
    <name evidence="2" type="ORF">CLV40_10653</name>
</gene>
<accession>A0A2S6GRM2</accession>
<evidence type="ECO:0000313" key="3">
    <source>
        <dbReference type="Proteomes" id="UP000239203"/>
    </source>
</evidence>
<dbReference type="AlphaFoldDB" id="A0A2S6GRM2"/>
<dbReference type="PANTHER" id="PTHR35525:SF3">
    <property type="entry name" value="BLL6575 PROTEIN"/>
    <property type="match status" value="1"/>
</dbReference>
<organism evidence="2 3">
    <name type="scientific">Actinokineospora auranticolor</name>
    <dbReference type="NCBI Taxonomy" id="155976"/>
    <lineage>
        <taxon>Bacteria</taxon>
        <taxon>Bacillati</taxon>
        <taxon>Actinomycetota</taxon>
        <taxon>Actinomycetes</taxon>
        <taxon>Pseudonocardiales</taxon>
        <taxon>Pseudonocardiaceae</taxon>
        <taxon>Actinokineospora</taxon>
    </lineage>
</organism>
<feature type="domain" description="Zinc finger CGNR" evidence="1">
    <location>
        <begin position="149"/>
        <end position="190"/>
    </location>
</feature>
<dbReference type="Pfam" id="PF07336">
    <property type="entry name" value="ABATE"/>
    <property type="match status" value="1"/>
</dbReference>
<dbReference type="Gene3D" id="1.10.3300.10">
    <property type="entry name" value="Jann2411-like domain"/>
    <property type="match status" value="1"/>
</dbReference>
<dbReference type="OrthoDB" id="123307at2"/>
<evidence type="ECO:0000313" key="2">
    <source>
        <dbReference type="EMBL" id="PPK67823.1"/>
    </source>
</evidence>
<dbReference type="EMBL" id="PTIX01000006">
    <property type="protein sequence ID" value="PPK67823.1"/>
    <property type="molecule type" value="Genomic_DNA"/>
</dbReference>
<name>A0A2S6GRM2_9PSEU</name>
<dbReference type="InterPro" id="IPR021005">
    <property type="entry name" value="Znf_CGNR"/>
</dbReference>
<evidence type="ECO:0000259" key="1">
    <source>
        <dbReference type="Pfam" id="PF11706"/>
    </source>
</evidence>
<dbReference type="SUPFAM" id="SSF160904">
    <property type="entry name" value="Jann2411-like"/>
    <property type="match status" value="1"/>
</dbReference>
<dbReference type="Pfam" id="PF11706">
    <property type="entry name" value="zf-CGNR"/>
    <property type="match status" value="1"/>
</dbReference>
<dbReference type="Proteomes" id="UP000239203">
    <property type="component" value="Unassembled WGS sequence"/>
</dbReference>
<dbReference type="InterPro" id="IPR010852">
    <property type="entry name" value="ABATE"/>
</dbReference>